<keyword evidence="5 8" id="KW-0274">FAD</keyword>
<dbReference type="Proteomes" id="UP000231019">
    <property type="component" value="Unassembled WGS sequence"/>
</dbReference>
<accession>A0A2M7G5Y0</accession>
<feature type="binding site" evidence="8">
    <location>
        <position position="219"/>
    </location>
    <ligand>
        <name>FAD</name>
        <dbReference type="ChEBI" id="CHEBI:57692"/>
    </ligand>
</feature>
<evidence type="ECO:0000256" key="5">
    <source>
        <dbReference type="ARBA" id="ARBA00022827"/>
    </source>
</evidence>
<comment type="similarity">
    <text evidence="10">Belongs to the DNA photolyase family.</text>
</comment>
<feature type="site" description="Electron transfer via tryptophanyl radical" evidence="9">
    <location>
        <position position="377"/>
    </location>
</feature>
<dbReference type="PROSITE" id="PS51645">
    <property type="entry name" value="PHR_CRY_ALPHA_BETA"/>
    <property type="match status" value="1"/>
</dbReference>
<dbReference type="PRINTS" id="PR00147">
    <property type="entry name" value="DNAPHOTLYASE"/>
</dbReference>
<dbReference type="GO" id="GO:0009416">
    <property type="term" value="P:response to light stimulus"/>
    <property type="evidence" value="ECO:0007669"/>
    <property type="project" value="TreeGrafter"/>
</dbReference>
<dbReference type="SUPFAM" id="SSF52425">
    <property type="entry name" value="Cryptochrome/photolyase, N-terminal domain"/>
    <property type="match status" value="1"/>
</dbReference>
<feature type="binding site" evidence="8">
    <location>
        <begin position="231"/>
        <end position="235"/>
    </location>
    <ligand>
        <name>FAD</name>
        <dbReference type="ChEBI" id="CHEBI:57692"/>
    </ligand>
</feature>
<evidence type="ECO:0000256" key="3">
    <source>
        <dbReference type="ARBA" id="ARBA00014046"/>
    </source>
</evidence>
<reference evidence="12 13" key="1">
    <citation type="submission" date="2017-09" db="EMBL/GenBank/DDBJ databases">
        <title>Depth-based differentiation of microbial function through sediment-hosted aquifers and enrichment of novel symbionts in the deep terrestrial subsurface.</title>
        <authorList>
            <person name="Probst A.J."/>
            <person name="Ladd B."/>
            <person name="Jarett J.K."/>
            <person name="Geller-Mcgrath D.E."/>
            <person name="Sieber C.M."/>
            <person name="Emerson J.B."/>
            <person name="Anantharaman K."/>
            <person name="Thomas B.C."/>
            <person name="Malmstrom R."/>
            <person name="Stieglmeier M."/>
            <person name="Klingl A."/>
            <person name="Woyke T."/>
            <person name="Ryan C.M."/>
            <person name="Banfield J.F."/>
        </authorList>
    </citation>
    <scope>NUCLEOTIDE SEQUENCE [LARGE SCALE GENOMIC DNA]</scope>
    <source>
        <strain evidence="12">CG17_big_fil_post_rev_8_21_14_2_50_48_46</strain>
    </source>
</reference>
<dbReference type="InterPro" id="IPR006050">
    <property type="entry name" value="DNA_photolyase_N"/>
</dbReference>
<dbReference type="SUPFAM" id="SSF48173">
    <property type="entry name" value="Cryptochrome/photolyase FAD-binding domain"/>
    <property type="match status" value="1"/>
</dbReference>
<evidence type="ECO:0000256" key="10">
    <source>
        <dbReference type="RuleBase" id="RU004182"/>
    </source>
</evidence>
<keyword evidence="12" id="KW-0456">Lyase</keyword>
<proteinExistence type="inferred from homology"/>
<evidence type="ECO:0000256" key="4">
    <source>
        <dbReference type="ARBA" id="ARBA00022630"/>
    </source>
</evidence>
<dbReference type="GO" id="GO:0003904">
    <property type="term" value="F:deoxyribodipyrimidine photo-lyase activity"/>
    <property type="evidence" value="ECO:0007669"/>
    <property type="project" value="UniProtKB-EC"/>
</dbReference>
<dbReference type="InterPro" id="IPR005101">
    <property type="entry name" value="Cryptochr/Photolyase_FAD-bd"/>
</dbReference>
<evidence type="ECO:0000256" key="6">
    <source>
        <dbReference type="ARBA" id="ARBA00022991"/>
    </source>
</evidence>
<evidence type="ECO:0000256" key="1">
    <source>
        <dbReference type="ARBA" id="ARBA00001932"/>
    </source>
</evidence>
<feature type="binding site" evidence="8">
    <location>
        <begin position="367"/>
        <end position="369"/>
    </location>
    <ligand>
        <name>FAD</name>
        <dbReference type="ChEBI" id="CHEBI:57692"/>
    </ligand>
</feature>
<keyword evidence="4 8" id="KW-0285">Flavoprotein</keyword>
<dbReference type="PROSITE" id="PS00394">
    <property type="entry name" value="DNA_PHOTOLYASES_1_1"/>
    <property type="match status" value="1"/>
</dbReference>
<sequence length="474" mass="53592">MPDLPVLLWFRQDLRLSDHPALTSALKARAVIPVFIADRSAGSPWEMGAASACWLHHSLASLSEALERFGSRLILRKGSSEQVLKELLSETGAHKIFASRLYEPELAKRDRALQKILPLQLFEGALLFEPGEVLTGADTPYKVFTPFWRACLKHDFRLPLPAPEALPPVCSKIPSLPLAALELLPAIPWDTQIRATWQVGEASALDKLKIWLQSGLAGYAIERNRPDRQGTSRLSPHLHWGEISPAQVMYAAQQNMGGVPAEDLRVFLSEIGWREFAVHILDFFPDTDLNPLDSRFLDFPWAENTGLLKSWQRGQTGYPIVDAGMRELWATGWMHNRVRMIVASFLCKDLMIPWQEGARWFWDTLVDADLAANSLNWQWSAGSGADAAPYFRILNPLTQGQKFDPQGEYVRHWLPELAKLPTQWVHCPWAAPPIVLLEADLRLGKDYPFPLVDHRQARERALQAYQQIRNSSNP</sequence>
<dbReference type="InterPro" id="IPR018394">
    <property type="entry name" value="DNA_photolyase_1_CS_C"/>
</dbReference>
<protein>
    <recommendedName>
        <fullName evidence="3">Deoxyribodipyrimidine photo-lyase</fullName>
        <ecNumber evidence="2">4.1.99.3</ecNumber>
    </recommendedName>
</protein>
<dbReference type="PROSITE" id="PS00691">
    <property type="entry name" value="DNA_PHOTOLYASES_1_2"/>
    <property type="match status" value="1"/>
</dbReference>
<evidence type="ECO:0000259" key="11">
    <source>
        <dbReference type="PROSITE" id="PS51645"/>
    </source>
</evidence>
<dbReference type="InterPro" id="IPR036155">
    <property type="entry name" value="Crypto/Photolyase_N_sf"/>
</dbReference>
<dbReference type="GO" id="GO:0071949">
    <property type="term" value="F:FAD binding"/>
    <property type="evidence" value="ECO:0007669"/>
    <property type="project" value="TreeGrafter"/>
</dbReference>
<feature type="binding site" evidence="8">
    <location>
        <position position="267"/>
    </location>
    <ligand>
        <name>FAD</name>
        <dbReference type="ChEBI" id="CHEBI:57692"/>
    </ligand>
</feature>
<dbReference type="InterPro" id="IPR014729">
    <property type="entry name" value="Rossmann-like_a/b/a_fold"/>
</dbReference>
<keyword evidence="6 10" id="KW-0157">Chromophore</keyword>
<feature type="domain" description="Photolyase/cryptochrome alpha/beta" evidence="11">
    <location>
        <begin position="4"/>
        <end position="127"/>
    </location>
</feature>
<dbReference type="FunFam" id="1.10.579.10:FF:000003">
    <property type="entry name" value="Deoxyribodipyrimidine photo-lyase"/>
    <property type="match status" value="1"/>
</dbReference>
<evidence type="ECO:0000256" key="2">
    <source>
        <dbReference type="ARBA" id="ARBA00013149"/>
    </source>
</evidence>
<dbReference type="PANTHER" id="PTHR11455">
    <property type="entry name" value="CRYPTOCHROME"/>
    <property type="match status" value="1"/>
</dbReference>
<dbReference type="Pfam" id="PF00875">
    <property type="entry name" value="DNA_photolyase"/>
    <property type="match status" value="1"/>
</dbReference>
<dbReference type="PANTHER" id="PTHR11455:SF9">
    <property type="entry name" value="CRYPTOCHROME CIRCADIAN CLOCK 5 ISOFORM X1"/>
    <property type="match status" value="1"/>
</dbReference>
<name>A0A2M7G5Y0_9BACT</name>
<evidence type="ECO:0000256" key="8">
    <source>
        <dbReference type="PIRSR" id="PIRSR602081-1"/>
    </source>
</evidence>
<dbReference type="GO" id="GO:0000719">
    <property type="term" value="P:photoreactive repair"/>
    <property type="evidence" value="ECO:0007669"/>
    <property type="project" value="UniProtKB-ARBA"/>
</dbReference>
<dbReference type="AlphaFoldDB" id="A0A2M7G5Y0"/>
<comment type="catalytic activity">
    <reaction evidence="7">
        <text>cyclobutadipyrimidine (in DNA) = 2 pyrimidine residues (in DNA).</text>
        <dbReference type="EC" id="4.1.99.3"/>
    </reaction>
</comment>
<evidence type="ECO:0000313" key="12">
    <source>
        <dbReference type="EMBL" id="PIW17457.1"/>
    </source>
</evidence>
<evidence type="ECO:0000256" key="7">
    <source>
        <dbReference type="ARBA" id="ARBA00033999"/>
    </source>
</evidence>
<organism evidence="12 13">
    <name type="scientific">bacterium (Candidatus Blackallbacteria) CG17_big_fil_post_rev_8_21_14_2_50_48_46</name>
    <dbReference type="NCBI Taxonomy" id="2014261"/>
    <lineage>
        <taxon>Bacteria</taxon>
        <taxon>Candidatus Blackallbacteria</taxon>
    </lineage>
</organism>
<comment type="cofactor">
    <cofactor evidence="8">
        <name>FAD</name>
        <dbReference type="ChEBI" id="CHEBI:57692"/>
    </cofactor>
    <text evidence="8">Binds 1 FAD per subunit.</text>
</comment>
<comment type="cofactor">
    <cofactor evidence="1">
        <name>(6R)-5,10-methylene-5,6,7,8-tetrahydrofolate</name>
        <dbReference type="ChEBI" id="CHEBI:15636"/>
    </cofactor>
</comment>
<dbReference type="InterPro" id="IPR036134">
    <property type="entry name" value="Crypto/Photolyase_FAD-like_sf"/>
</dbReference>
<evidence type="ECO:0000313" key="13">
    <source>
        <dbReference type="Proteomes" id="UP000231019"/>
    </source>
</evidence>
<dbReference type="Gene3D" id="3.40.50.620">
    <property type="entry name" value="HUPs"/>
    <property type="match status" value="1"/>
</dbReference>
<dbReference type="InterPro" id="IPR002081">
    <property type="entry name" value="Cryptochrome/DNA_photolyase_1"/>
</dbReference>
<dbReference type="EMBL" id="PFFQ01000023">
    <property type="protein sequence ID" value="PIW17457.1"/>
    <property type="molecule type" value="Genomic_DNA"/>
</dbReference>
<feature type="site" description="Electron transfer via tryptophanyl radical" evidence="9">
    <location>
        <position position="354"/>
    </location>
</feature>
<comment type="caution">
    <text evidence="12">The sequence shown here is derived from an EMBL/GenBank/DDBJ whole genome shotgun (WGS) entry which is preliminary data.</text>
</comment>
<gene>
    <name evidence="12" type="ORF">COW36_08130</name>
</gene>
<feature type="site" description="Electron transfer via tryptophanyl radical" evidence="9">
    <location>
        <position position="301"/>
    </location>
</feature>
<evidence type="ECO:0000256" key="9">
    <source>
        <dbReference type="PIRSR" id="PIRSR602081-2"/>
    </source>
</evidence>
<dbReference type="Pfam" id="PF03441">
    <property type="entry name" value="FAD_binding_7"/>
    <property type="match status" value="1"/>
</dbReference>
<dbReference type="Gene3D" id="1.25.40.80">
    <property type="match status" value="1"/>
</dbReference>
<dbReference type="GO" id="GO:0003677">
    <property type="term" value="F:DNA binding"/>
    <property type="evidence" value="ECO:0007669"/>
    <property type="project" value="TreeGrafter"/>
</dbReference>
<dbReference type="EC" id="4.1.99.3" evidence="2"/>
<dbReference type="Gene3D" id="1.10.579.10">
    <property type="entry name" value="DNA Cyclobutane Dipyrimidine Photolyase, subunit A, domain 3"/>
    <property type="match status" value="1"/>
</dbReference>